<dbReference type="InterPro" id="IPR039536">
    <property type="entry name" value="TetR_C_Proteobacteria"/>
</dbReference>
<evidence type="ECO:0000256" key="3">
    <source>
        <dbReference type="ARBA" id="ARBA00023163"/>
    </source>
</evidence>
<evidence type="ECO:0000256" key="1">
    <source>
        <dbReference type="ARBA" id="ARBA00023015"/>
    </source>
</evidence>
<evidence type="ECO:0000256" key="4">
    <source>
        <dbReference type="PROSITE-ProRule" id="PRU00335"/>
    </source>
</evidence>
<dbReference type="Pfam" id="PF14246">
    <property type="entry name" value="TetR_C_7"/>
    <property type="match status" value="1"/>
</dbReference>
<evidence type="ECO:0000313" key="6">
    <source>
        <dbReference type="EMBL" id="SDH99537.1"/>
    </source>
</evidence>
<dbReference type="Proteomes" id="UP000198607">
    <property type="component" value="Unassembled WGS sequence"/>
</dbReference>
<dbReference type="FunFam" id="1.10.10.60:FF:000141">
    <property type="entry name" value="TetR family transcriptional regulator"/>
    <property type="match status" value="1"/>
</dbReference>
<reference evidence="6 7" key="1">
    <citation type="submission" date="2016-10" db="EMBL/GenBank/DDBJ databases">
        <authorList>
            <person name="de Groot N.N."/>
        </authorList>
    </citation>
    <scope>NUCLEOTIDE SEQUENCE [LARGE SCALE GENOMIC DNA]</scope>
    <source>
        <strain evidence="6 7">DSM 5885</strain>
    </source>
</reference>
<dbReference type="InterPro" id="IPR050109">
    <property type="entry name" value="HTH-type_TetR-like_transc_reg"/>
</dbReference>
<accession>A0A1G8GYV6</accession>
<dbReference type="GO" id="GO:0000976">
    <property type="term" value="F:transcription cis-regulatory region binding"/>
    <property type="evidence" value="ECO:0007669"/>
    <property type="project" value="TreeGrafter"/>
</dbReference>
<dbReference type="Gene3D" id="1.10.357.10">
    <property type="entry name" value="Tetracycline Repressor, domain 2"/>
    <property type="match status" value="1"/>
</dbReference>
<dbReference type="SUPFAM" id="SSF48498">
    <property type="entry name" value="Tetracyclin repressor-like, C-terminal domain"/>
    <property type="match status" value="1"/>
</dbReference>
<dbReference type="OrthoDB" id="8595767at2"/>
<evidence type="ECO:0000313" key="7">
    <source>
        <dbReference type="Proteomes" id="UP000198607"/>
    </source>
</evidence>
<evidence type="ECO:0000259" key="5">
    <source>
        <dbReference type="PROSITE" id="PS50977"/>
    </source>
</evidence>
<dbReference type="InterPro" id="IPR036271">
    <property type="entry name" value="Tet_transcr_reg_TetR-rel_C_sf"/>
</dbReference>
<dbReference type="PANTHER" id="PTHR30055">
    <property type="entry name" value="HTH-TYPE TRANSCRIPTIONAL REGULATOR RUTR"/>
    <property type="match status" value="1"/>
</dbReference>
<gene>
    <name evidence="6" type="ORF">SAMN05660652_02681</name>
</gene>
<dbReference type="Gene3D" id="1.10.10.60">
    <property type="entry name" value="Homeodomain-like"/>
    <property type="match status" value="1"/>
</dbReference>
<organism evidence="6 7">
    <name type="scientific">Propionivibrio dicarboxylicus</name>
    <dbReference type="NCBI Taxonomy" id="83767"/>
    <lineage>
        <taxon>Bacteria</taxon>
        <taxon>Pseudomonadati</taxon>
        <taxon>Pseudomonadota</taxon>
        <taxon>Betaproteobacteria</taxon>
        <taxon>Rhodocyclales</taxon>
        <taxon>Rhodocyclaceae</taxon>
        <taxon>Propionivibrio</taxon>
    </lineage>
</organism>
<dbReference type="SUPFAM" id="SSF46689">
    <property type="entry name" value="Homeodomain-like"/>
    <property type="match status" value="1"/>
</dbReference>
<dbReference type="AlphaFoldDB" id="A0A1G8GYV6"/>
<dbReference type="PRINTS" id="PR00455">
    <property type="entry name" value="HTHTETR"/>
</dbReference>
<keyword evidence="1" id="KW-0805">Transcription regulation</keyword>
<dbReference type="InterPro" id="IPR001647">
    <property type="entry name" value="HTH_TetR"/>
</dbReference>
<proteinExistence type="predicted"/>
<dbReference type="PANTHER" id="PTHR30055:SF119">
    <property type="entry name" value="NALC"/>
    <property type="match status" value="1"/>
</dbReference>
<protein>
    <submittedName>
        <fullName evidence="6">Transcriptional regulator, TetR family</fullName>
    </submittedName>
</protein>
<feature type="domain" description="HTH tetR-type" evidence="5">
    <location>
        <begin position="6"/>
        <end position="66"/>
    </location>
</feature>
<dbReference type="EMBL" id="FNCY01000011">
    <property type="protein sequence ID" value="SDH99537.1"/>
    <property type="molecule type" value="Genomic_DNA"/>
</dbReference>
<keyword evidence="3" id="KW-0804">Transcription</keyword>
<keyword evidence="7" id="KW-1185">Reference proteome</keyword>
<dbReference type="InterPro" id="IPR009057">
    <property type="entry name" value="Homeodomain-like_sf"/>
</dbReference>
<sequence>MRVRTEAKRQAILDVAAKTFQELGFARTSMSEICARVGGSKATIYNYFASKEELFSEVMFQSTEAEFIVIHHALAESTDDIAASLRRFGERLLGFIYSPRIRAERHLAIAESKRSDLGRLVYERGVLRSQTLMSAFMDGAMSDGRLRRADPLVATRHFIGLLEAELLEPFLHHQLGDVDDAQIKAVTARAVDVFMAGYGAARA</sequence>
<evidence type="ECO:0000256" key="2">
    <source>
        <dbReference type="ARBA" id="ARBA00023125"/>
    </source>
</evidence>
<keyword evidence="2 4" id="KW-0238">DNA-binding</keyword>
<dbReference type="GO" id="GO:0003700">
    <property type="term" value="F:DNA-binding transcription factor activity"/>
    <property type="evidence" value="ECO:0007669"/>
    <property type="project" value="TreeGrafter"/>
</dbReference>
<name>A0A1G8GYV6_9RHOO</name>
<dbReference type="STRING" id="83767.SAMN05660652_02681"/>
<dbReference type="RefSeq" id="WP_091938408.1">
    <property type="nucleotide sequence ID" value="NZ_FNCY01000011.1"/>
</dbReference>
<dbReference type="PROSITE" id="PS50977">
    <property type="entry name" value="HTH_TETR_2"/>
    <property type="match status" value="1"/>
</dbReference>
<dbReference type="Pfam" id="PF00440">
    <property type="entry name" value="TetR_N"/>
    <property type="match status" value="1"/>
</dbReference>
<feature type="DNA-binding region" description="H-T-H motif" evidence="4">
    <location>
        <begin position="29"/>
        <end position="48"/>
    </location>
</feature>